<sequence length="105" mass="12314">MKLGCAKHFPKLFKIKILIINLNLKSEIVSIGFFNSFSFPFYVVTEIIVKYLCNTGRMFKLHSLKKGDLFPLVNVKIFYLFKHINKLMSRVKLTSRNFNSIHNEV</sequence>
<evidence type="ECO:0000313" key="1">
    <source>
        <dbReference type="EMBL" id="RNA05484.1"/>
    </source>
</evidence>
<name>A0A3M7Q2N2_BRAPC</name>
<accession>A0A3M7Q2N2</accession>
<dbReference type="Proteomes" id="UP000276133">
    <property type="component" value="Unassembled WGS sequence"/>
</dbReference>
<dbReference type="AlphaFoldDB" id="A0A3M7Q2N2"/>
<comment type="caution">
    <text evidence="1">The sequence shown here is derived from an EMBL/GenBank/DDBJ whole genome shotgun (WGS) entry which is preliminary data.</text>
</comment>
<reference evidence="1 2" key="1">
    <citation type="journal article" date="2018" name="Sci. Rep.">
        <title>Genomic signatures of local adaptation to the degree of environmental predictability in rotifers.</title>
        <authorList>
            <person name="Franch-Gras L."/>
            <person name="Hahn C."/>
            <person name="Garcia-Roger E.M."/>
            <person name="Carmona M.J."/>
            <person name="Serra M."/>
            <person name="Gomez A."/>
        </authorList>
    </citation>
    <scope>NUCLEOTIDE SEQUENCE [LARGE SCALE GENOMIC DNA]</scope>
    <source>
        <strain evidence="1">HYR1</strain>
    </source>
</reference>
<organism evidence="1 2">
    <name type="scientific">Brachionus plicatilis</name>
    <name type="common">Marine rotifer</name>
    <name type="synonym">Brachionus muelleri</name>
    <dbReference type="NCBI Taxonomy" id="10195"/>
    <lineage>
        <taxon>Eukaryota</taxon>
        <taxon>Metazoa</taxon>
        <taxon>Spiralia</taxon>
        <taxon>Gnathifera</taxon>
        <taxon>Rotifera</taxon>
        <taxon>Eurotatoria</taxon>
        <taxon>Monogononta</taxon>
        <taxon>Pseudotrocha</taxon>
        <taxon>Ploima</taxon>
        <taxon>Brachionidae</taxon>
        <taxon>Brachionus</taxon>
    </lineage>
</organism>
<keyword evidence="2" id="KW-1185">Reference proteome</keyword>
<protein>
    <submittedName>
        <fullName evidence="1">Uncharacterized protein</fullName>
    </submittedName>
</protein>
<evidence type="ECO:0000313" key="2">
    <source>
        <dbReference type="Proteomes" id="UP000276133"/>
    </source>
</evidence>
<proteinExistence type="predicted"/>
<gene>
    <name evidence="1" type="ORF">BpHYR1_038166</name>
</gene>
<dbReference type="EMBL" id="REGN01007708">
    <property type="protein sequence ID" value="RNA05484.1"/>
    <property type="molecule type" value="Genomic_DNA"/>
</dbReference>